<feature type="active site" description="Proton acceptor" evidence="3">
    <location>
        <position position="159"/>
    </location>
</feature>
<organism evidence="6 7">
    <name type="scientific">Cichlidogyrus casuarinus</name>
    <dbReference type="NCBI Taxonomy" id="1844966"/>
    <lineage>
        <taxon>Eukaryota</taxon>
        <taxon>Metazoa</taxon>
        <taxon>Spiralia</taxon>
        <taxon>Lophotrochozoa</taxon>
        <taxon>Platyhelminthes</taxon>
        <taxon>Monogenea</taxon>
        <taxon>Monopisthocotylea</taxon>
        <taxon>Dactylogyridea</taxon>
        <taxon>Ancyrocephalidae</taxon>
        <taxon>Cichlidogyrus</taxon>
    </lineage>
</organism>
<feature type="binding site" evidence="4">
    <location>
        <begin position="190"/>
        <end position="194"/>
    </location>
    <ligand>
        <name>ATP</name>
        <dbReference type="ChEBI" id="CHEBI:30616"/>
    </ligand>
</feature>
<feature type="chain" id="PRO_5044780462" evidence="5">
    <location>
        <begin position="24"/>
        <end position="453"/>
    </location>
</feature>
<dbReference type="Gene3D" id="3.30.420.40">
    <property type="match status" value="1"/>
</dbReference>
<dbReference type="CDD" id="cd24003">
    <property type="entry name" value="ASKHA_NBD_GDA1_CD39_NTPase"/>
    <property type="match status" value="1"/>
</dbReference>
<dbReference type="EMBL" id="JBJKFK010000411">
    <property type="protein sequence ID" value="KAL3317234.1"/>
    <property type="molecule type" value="Genomic_DNA"/>
</dbReference>
<evidence type="ECO:0000256" key="3">
    <source>
        <dbReference type="PIRSR" id="PIRSR600407-1"/>
    </source>
</evidence>
<keyword evidence="7" id="KW-1185">Reference proteome</keyword>
<dbReference type="Gene3D" id="3.30.420.150">
    <property type="entry name" value="Exopolyphosphatase. Domain 2"/>
    <property type="match status" value="1"/>
</dbReference>
<protein>
    <submittedName>
        <fullName evidence="6">Uncharacterized protein</fullName>
    </submittedName>
</protein>
<comment type="caution">
    <text evidence="6">The sequence shown here is derived from an EMBL/GenBank/DDBJ whole genome shotgun (WGS) entry which is preliminary data.</text>
</comment>
<reference evidence="6 7" key="1">
    <citation type="submission" date="2024-11" db="EMBL/GenBank/DDBJ databases">
        <title>Adaptive evolution of stress response genes in parasites aligns with host niche diversity.</title>
        <authorList>
            <person name="Hahn C."/>
            <person name="Resl P."/>
        </authorList>
    </citation>
    <scope>NUCLEOTIDE SEQUENCE [LARGE SCALE GENOMIC DNA]</scope>
    <source>
        <strain evidence="6">EGGRZ-B1_66</strain>
        <tissue evidence="6">Body</tissue>
    </source>
</reference>
<name>A0ABD2QCH7_9PLAT</name>
<evidence type="ECO:0000313" key="7">
    <source>
        <dbReference type="Proteomes" id="UP001626550"/>
    </source>
</evidence>
<sequence length="453" mass="50377">MTLIISLYLYLFWSTLFVHCVEACPDSGTIARNLVFDAGSTGTRPFLVVVERDSPDMKLKTFTKYTKSNLALSSITKATQFPQLRNTLQKSIYEALADTVNVPVTCRDQTGIILLATAGLRAISEALSKSILKEVENLFIKTKLKKLKPSASILSGFDEGLYFWISVNFLEQNFAKCEIAETRGIFEMGGGSVQIVAALSGEKASQIQEVTGHQVPLKRVLGRDYYIYSHSYLDGGIQAARIKYFFDNSKGFCIKNGQQINYSFNNVTDKILTGISIQDDTRVFACSAISKSLVSSLNVKGFNGLLDDVSFIGGSIFYYNAHSIYALENNCDQVGKPACSINEHQVKLSELKNYAKKYCSDAYLPADLQEPVNSVYICQDTTFIVSLLESGWQFPERDFSYTARLEIHDKELSWVLGAGLQLGFNGLNIASRITINSFNLLLLMAVPLIISYW</sequence>
<dbReference type="Pfam" id="PF01150">
    <property type="entry name" value="GDA1_CD39"/>
    <property type="match status" value="1"/>
</dbReference>
<evidence type="ECO:0000256" key="4">
    <source>
        <dbReference type="PIRSR" id="PIRSR600407-2"/>
    </source>
</evidence>
<dbReference type="GO" id="GO:0016787">
    <property type="term" value="F:hydrolase activity"/>
    <property type="evidence" value="ECO:0007669"/>
    <property type="project" value="UniProtKB-KW"/>
</dbReference>
<gene>
    <name evidence="6" type="ORF">Ciccas_004114</name>
</gene>
<dbReference type="Proteomes" id="UP001626550">
    <property type="component" value="Unassembled WGS sequence"/>
</dbReference>
<keyword evidence="4" id="KW-0067">ATP-binding</keyword>
<evidence type="ECO:0000256" key="2">
    <source>
        <dbReference type="ARBA" id="ARBA00022801"/>
    </source>
</evidence>
<evidence type="ECO:0000313" key="6">
    <source>
        <dbReference type="EMBL" id="KAL3317234.1"/>
    </source>
</evidence>
<comment type="similarity">
    <text evidence="1">Belongs to the GDA1/CD39 NTPase family.</text>
</comment>
<keyword evidence="2" id="KW-0378">Hydrolase</keyword>
<dbReference type="InterPro" id="IPR000407">
    <property type="entry name" value="GDA1_CD39_NTPase"/>
</dbReference>
<dbReference type="PANTHER" id="PTHR11782">
    <property type="entry name" value="ADENOSINE/GUANOSINE DIPHOSPHATASE"/>
    <property type="match status" value="1"/>
</dbReference>
<evidence type="ECO:0000256" key="1">
    <source>
        <dbReference type="ARBA" id="ARBA00009283"/>
    </source>
</evidence>
<evidence type="ECO:0000256" key="5">
    <source>
        <dbReference type="SAM" id="SignalP"/>
    </source>
</evidence>
<keyword evidence="4" id="KW-0547">Nucleotide-binding</keyword>
<keyword evidence="5" id="KW-0732">Signal</keyword>
<feature type="signal peptide" evidence="5">
    <location>
        <begin position="1"/>
        <end position="23"/>
    </location>
</feature>
<dbReference type="AlphaFoldDB" id="A0ABD2QCH7"/>
<proteinExistence type="inferred from homology"/>
<accession>A0ABD2QCH7</accession>
<dbReference type="PANTHER" id="PTHR11782:SF127">
    <property type="entry name" value="NTPASE, ISOFORM F"/>
    <property type="match status" value="1"/>
</dbReference>